<comment type="similarity">
    <text evidence="3 12">Belongs to the WD repeat LST8 family.</text>
</comment>
<keyword evidence="5 12" id="KW-0963">Cytoplasm</keyword>
<dbReference type="CTD" id="64223"/>
<dbReference type="AlphaFoldDB" id="F6QH85"/>
<gene>
    <name evidence="14 16" type="primary">MLST8</name>
</gene>
<dbReference type="InterPro" id="IPR001680">
    <property type="entry name" value="WD40_rpt"/>
</dbReference>
<evidence type="ECO:0000256" key="12">
    <source>
        <dbReference type="RuleBase" id="RU369068"/>
    </source>
</evidence>
<dbReference type="GO" id="GO:0030838">
    <property type="term" value="P:positive regulation of actin filament polymerization"/>
    <property type="evidence" value="ECO:0007669"/>
    <property type="project" value="Ensembl"/>
</dbReference>
<evidence type="ECO:0000313" key="14">
    <source>
        <dbReference type="Ensembl" id="ENSMMUP00000025274.4"/>
    </source>
</evidence>
<dbReference type="GO" id="GO:0043539">
    <property type="term" value="F:protein serine/threonine kinase activator activity"/>
    <property type="evidence" value="ECO:0007669"/>
    <property type="project" value="Ensembl"/>
</dbReference>
<comment type="subcellular location">
    <subcellularLocation>
        <location evidence="1 12">Cytoplasm</location>
    </subcellularLocation>
    <subcellularLocation>
        <location evidence="2">Lysosome membrane</location>
    </subcellularLocation>
</comment>
<dbReference type="GO" id="GO:0051897">
    <property type="term" value="P:positive regulation of phosphatidylinositol 3-kinase/protein kinase B signal transduction"/>
    <property type="evidence" value="ECO:0007669"/>
    <property type="project" value="Ensembl"/>
</dbReference>
<evidence type="ECO:0000256" key="5">
    <source>
        <dbReference type="ARBA" id="ARBA00022490"/>
    </source>
</evidence>
<dbReference type="STRING" id="9544.ENSMMUP00000025274"/>
<dbReference type="VGNC" id="VGNC:74820">
    <property type="gene designation" value="MLST8"/>
</dbReference>
<dbReference type="GO" id="GO:0032008">
    <property type="term" value="P:positive regulation of TOR signaling"/>
    <property type="evidence" value="ECO:0007669"/>
    <property type="project" value="Ensembl"/>
</dbReference>
<dbReference type="PROSITE" id="PS50082">
    <property type="entry name" value="WD_REPEATS_2"/>
    <property type="match status" value="4"/>
</dbReference>
<dbReference type="ExpressionAtlas" id="F6QH85">
    <property type="expression patterns" value="baseline"/>
</dbReference>
<dbReference type="KEGG" id="mcc:695650"/>
<dbReference type="VEuPathDB" id="HostDB:ENSMMUG00000019232"/>
<dbReference type="OMA" id="AYNGHSH"/>
<dbReference type="Pfam" id="PF00400">
    <property type="entry name" value="WD40"/>
    <property type="match status" value="5"/>
</dbReference>
<accession>F6QH85</accession>
<keyword evidence="7 12" id="KW-0677">Repeat</keyword>
<dbReference type="GeneTree" id="ENSGT00390000014795"/>
<dbReference type="SMART" id="SM00320">
    <property type="entry name" value="WD40"/>
    <property type="match status" value="7"/>
</dbReference>
<evidence type="ECO:0000256" key="10">
    <source>
        <dbReference type="ARBA" id="ARBA00066056"/>
    </source>
</evidence>
<keyword evidence="9" id="KW-0458">Lysosome</keyword>
<organism evidence="14 15">
    <name type="scientific">Macaca mulatta</name>
    <name type="common">Rhesus macaque</name>
    <dbReference type="NCBI Taxonomy" id="9544"/>
    <lineage>
        <taxon>Eukaryota</taxon>
        <taxon>Metazoa</taxon>
        <taxon>Chordata</taxon>
        <taxon>Craniata</taxon>
        <taxon>Vertebrata</taxon>
        <taxon>Euteleostomi</taxon>
        <taxon>Mammalia</taxon>
        <taxon>Eutheria</taxon>
        <taxon>Euarchontoglires</taxon>
        <taxon>Primates</taxon>
        <taxon>Haplorrhini</taxon>
        <taxon>Catarrhini</taxon>
        <taxon>Cercopithecidae</taxon>
        <taxon>Cercopithecinae</taxon>
        <taxon>Macaca</taxon>
    </lineage>
</organism>
<dbReference type="InterPro" id="IPR037588">
    <property type="entry name" value="MLST8"/>
</dbReference>
<keyword evidence="8" id="KW-0472">Membrane</keyword>
<dbReference type="GO" id="GO:0031931">
    <property type="term" value="C:TORC1 complex"/>
    <property type="evidence" value="ECO:0007669"/>
    <property type="project" value="UniProtKB-UniRule"/>
</dbReference>
<keyword evidence="15" id="KW-1185">Reference proteome</keyword>
<evidence type="ECO:0000256" key="2">
    <source>
        <dbReference type="ARBA" id="ARBA00004656"/>
    </source>
</evidence>
<feature type="repeat" description="WD" evidence="11">
    <location>
        <begin position="369"/>
        <end position="410"/>
    </location>
</feature>
<evidence type="ECO:0000313" key="16">
    <source>
        <dbReference type="VGNC" id="VGNC:74820"/>
    </source>
</evidence>
<comment type="subunit">
    <text evidence="10 12">Part of the mechanistic target of rapamycin complex 1 (mTORC1) which contains MTOR, MLST8 and RPTOR. mTORC1 associates with AKT1S1/PRAS40, which inhibits its activity. mTORC1 binds to and is inhibited by FKBP12-rapamycin. Within mTORC1, interacts directly with MTOR and RPTOR. Component of the mechanistic target of rapamycin complex 2 (mTORC2), consisting in two heterotretramers composed of MTOR, MLST8, RICTOR and MAPKAP1/SIN1. Contrary to mTORC1, mTORC2 does not bind to and is not sensitive to FKBP12-rapamycin. mTORC1 and mTORC2 associate with DEPTOR, which regulates their activity. Interacts with RHEB. Interacts with MEAK7. Interacts with SIK3. Interacts with SLC38A7; this interaction promotes the recruitment of mTORC1 to the lysosome and its subsequent activation.</text>
</comment>
<reference evidence="14" key="2">
    <citation type="submission" date="2019-01" db="EMBL/GenBank/DDBJ databases">
        <authorList>
            <person name="Graves T."/>
            <person name="Eichler E.E."/>
            <person name="Wilson R.K."/>
        </authorList>
    </citation>
    <scope>NUCLEOTIDE SEQUENCE [LARGE SCALE GENOMIC DNA]</scope>
    <source>
        <strain evidence="14">17573</strain>
    </source>
</reference>
<comment type="function">
    <text evidence="12">Subunit of both mTORC1 and mTORC2, which regulates cell growth and survival in response to nutrient and hormonal signals. mTORC1 is activated in response to growth factors or amino acids. In response to nutrients, mTORC1 is recruited to the lysosome membrane and promotes protein, lipid and nucleotide synthesis by phosphorylating several substrates, such as ribosomal protein S6 kinase (RPS6KB1 and RPS6KB2) and EIF4EBP1 (4E-BP1). In the same time, it inhibits catabolic pathways by phosphorylating the autophagy initiation components ULK1 and ATG13, as well as transcription factor TFEB, a master regulators of lysosomal biogenesis and autophagy. The mTORC1 complex is inhibited in response to starvation and amino acid depletion. Within mTORC1, MLST8 interacts directly with MTOR and enhances its kinase activity. In nutrient-poor conditions, stabilizes the MTOR-RPTOR interaction and favors RPTOR-mediated inhibition of MTOR activity. As part of the mTORC2 complex, transduces signals from growth factors to pathways involved in proliferation, cytoskeletal organization, lipogenesis and anabolic output. mTORC2 is also activated by growth factors, but seems to be nutrient-insensitive. In response to growth factors, mTORC2 phosphorylates and activates AGC protein kinase family members, including AKT (AKT1, AKT2 and AKT3), PKC (PRKCA, PRKCB and PRKCE) and SGK1. mTORC2 functions upstream of Rho GTPases to regulate the actin cytoskeleton, probably by activating one or more Rho-type guanine nucleotide exchange factors. mTORC2 promotes the serum-induced formation of stress-fibers or F-actin. mTORC2 plays a critical role in AKT1 activation by mediating phosphorylation of different sites depending on the context, such as 'Thr-450', 'Ser-473', 'Ser-477' or 'Thr-479', facilitating the phosphorylation of the activation loop of AKT1 on 'Thr-308' by PDPK1/PDK1 which is a prerequisite for full activation. mTORC2 regulates the phosphorylation of SGK1 at 'Ser-422'. mTORC2 also modulates the phosphorylation of PRKCA on 'Ser-657'. Within mTORC2, MLST8 acts as a bridge between MAPKAP1/SIN1 and MTOR.</text>
</comment>
<feature type="region of interest" description="Disordered" evidence="13">
    <location>
        <begin position="35"/>
        <end position="113"/>
    </location>
</feature>
<dbReference type="OrthoDB" id="400at2759"/>
<proteinExistence type="inferred from homology"/>
<protein>
    <recommendedName>
        <fullName evidence="4 12">Target of rapamycin complex subunit LST8</fullName>
        <shortName evidence="12">Protein GbetaL</shortName>
        <shortName evidence="12">TORC subunit LST8</shortName>
        <shortName evidence="12">mLST8</shortName>
    </recommendedName>
    <alternativeName>
        <fullName evidence="12">G protein beta subunit-like</fullName>
    </alternativeName>
    <alternativeName>
        <fullName evidence="12">Mammalian lethal with SEC13 protein 8</fullName>
    </alternativeName>
</protein>
<feature type="repeat" description="WD" evidence="11">
    <location>
        <begin position="149"/>
        <end position="190"/>
    </location>
</feature>
<dbReference type="PANTHER" id="PTHR19842:SF0">
    <property type="entry name" value="TARGET OF RAPAMYCIN COMPLEX SUBUNIT LST8"/>
    <property type="match status" value="1"/>
</dbReference>
<evidence type="ECO:0000256" key="11">
    <source>
        <dbReference type="PROSITE-ProRule" id="PRU00221"/>
    </source>
</evidence>
<dbReference type="GO" id="GO:0038202">
    <property type="term" value="P:TORC1 signaling"/>
    <property type="evidence" value="ECO:0007669"/>
    <property type="project" value="Ensembl"/>
</dbReference>
<evidence type="ECO:0000256" key="13">
    <source>
        <dbReference type="SAM" id="MobiDB-lite"/>
    </source>
</evidence>
<sequence length="479" mass="52429">MQRPGYTYTKKKNYSLSELKSCNFQPILAQRGALVGQGGHGNGATRQPGKRTAVSEGQVPVGRRPERKPQLPSTSRRARGSARNLSGFLPAGTPCPRTLVSSHPPPPAPWSRPRELSITLRSTSIDSLRLPLPSWTQRSAESPVSSRARAGHTMNTSPGTVGSDPVILATAGYDHTVRFWQAHSGICTRTVQHQDSQVNALEITPDRSMIAAAGYQHIRMYDLNSNNPNPIISYDGVNKNIASVGFHEDGRWMYTGGEDCTARIWDLRSRNLQCQRIFQVNAPINCVCLHPNQAELIVGDQSGAIHIWDLKTDHNEQLIPEPEVSITSAHIDPDASYMAAVNSAGNCYVWNLTGGIGDEVTQLIPKTKIPAHTRYALQCRFSPDSTLLATCSADQTCKIWRTSNFSLMTELSIKSGNPGESSRGWMWGCAFSGDSQYIVTASSDNLARLWCVETGEIKREYGGHQKAVVCLAFNDSVLG</sequence>
<evidence type="ECO:0000256" key="4">
    <source>
        <dbReference type="ARBA" id="ARBA00018867"/>
    </source>
</evidence>
<dbReference type="Proteomes" id="UP000006718">
    <property type="component" value="Chromosome 20"/>
</dbReference>
<feature type="repeat" description="WD" evidence="11">
    <location>
        <begin position="430"/>
        <end position="460"/>
    </location>
</feature>
<dbReference type="PROSITE" id="PS00678">
    <property type="entry name" value="WD_REPEATS_1"/>
    <property type="match status" value="1"/>
</dbReference>
<evidence type="ECO:0000256" key="6">
    <source>
        <dbReference type="ARBA" id="ARBA00022574"/>
    </source>
</evidence>
<dbReference type="GO" id="GO:0030674">
    <property type="term" value="F:protein-macromolecule adaptor activity"/>
    <property type="evidence" value="ECO:0007669"/>
    <property type="project" value="Ensembl"/>
</dbReference>
<dbReference type="GO" id="GO:0043491">
    <property type="term" value="P:phosphatidylinositol 3-kinase/protein kinase B signal transduction"/>
    <property type="evidence" value="ECO:0007669"/>
    <property type="project" value="Ensembl"/>
</dbReference>
<dbReference type="GO" id="GO:0031932">
    <property type="term" value="C:TORC2 complex"/>
    <property type="evidence" value="ECO:0007669"/>
    <property type="project" value="UniProtKB-UniRule"/>
</dbReference>
<evidence type="ECO:0000256" key="3">
    <source>
        <dbReference type="ARBA" id="ARBA00009890"/>
    </source>
</evidence>
<reference evidence="14" key="4">
    <citation type="submission" date="2025-09" db="UniProtKB">
        <authorList>
            <consortium name="Ensembl"/>
        </authorList>
    </citation>
    <scope>IDENTIFICATION</scope>
    <source>
        <strain evidence="14">17573</strain>
    </source>
</reference>
<dbReference type="InterPro" id="IPR019775">
    <property type="entry name" value="WD40_repeat_CS"/>
</dbReference>
<dbReference type="GO" id="GO:0005765">
    <property type="term" value="C:lysosomal membrane"/>
    <property type="evidence" value="ECO:0007669"/>
    <property type="project" value="UniProtKB-SubCell"/>
</dbReference>
<reference evidence="14" key="3">
    <citation type="submission" date="2025-08" db="UniProtKB">
        <authorList>
            <consortium name="Ensembl"/>
        </authorList>
    </citation>
    <scope>IDENTIFICATION</scope>
    <source>
        <strain evidence="14">17573</strain>
    </source>
</reference>
<dbReference type="RefSeq" id="XP_014980859.2">
    <property type="nucleotide sequence ID" value="XM_015125373.2"/>
</dbReference>
<evidence type="ECO:0000256" key="8">
    <source>
        <dbReference type="ARBA" id="ARBA00023136"/>
    </source>
</evidence>
<dbReference type="Gene3D" id="2.130.10.10">
    <property type="entry name" value="YVTN repeat-like/Quinoprotein amine dehydrogenase"/>
    <property type="match status" value="1"/>
</dbReference>
<evidence type="ECO:0000256" key="9">
    <source>
        <dbReference type="ARBA" id="ARBA00023228"/>
    </source>
</evidence>
<evidence type="ECO:0000313" key="15">
    <source>
        <dbReference type="Proteomes" id="UP000006718"/>
    </source>
</evidence>
<dbReference type="InterPro" id="IPR015943">
    <property type="entry name" value="WD40/YVTN_repeat-like_dom_sf"/>
</dbReference>
<dbReference type="CDD" id="cd00200">
    <property type="entry name" value="WD40"/>
    <property type="match status" value="1"/>
</dbReference>
<dbReference type="SMR" id="F6QH85"/>
<evidence type="ECO:0000256" key="7">
    <source>
        <dbReference type="ARBA" id="ARBA00022737"/>
    </source>
</evidence>
<dbReference type="PROSITE" id="PS50294">
    <property type="entry name" value="WD_REPEATS_REGION"/>
    <property type="match status" value="2"/>
</dbReference>
<dbReference type="FunFam" id="2.130.10.10:FF:000086">
    <property type="entry name" value="target of rapamycin complex subunit LST8"/>
    <property type="match status" value="1"/>
</dbReference>
<dbReference type="SUPFAM" id="SSF50998">
    <property type="entry name" value="Quinoprotein alcohol dehydrogenase-like"/>
    <property type="match status" value="1"/>
</dbReference>
<name>F6QH85_MACMU</name>
<dbReference type="FunCoup" id="F6QH85">
    <property type="interactions" value="1503"/>
</dbReference>
<feature type="repeat" description="WD" evidence="11">
    <location>
        <begin position="234"/>
        <end position="275"/>
    </location>
</feature>
<reference evidence="15" key="1">
    <citation type="journal article" date="2007" name="Science">
        <title>Evolutionary and biomedical insights from the rhesus macaque genome.</title>
        <authorList>
            <person name="Gibbs R.A."/>
            <person name="Rogers J."/>
            <person name="Katze M.G."/>
            <person name="Bumgarner R."/>
            <person name="Weinstock G.M."/>
            <person name="Mardis E.R."/>
            <person name="Remington K.A."/>
            <person name="Strausberg R.L."/>
            <person name="Venter J.C."/>
            <person name="Wilson R.K."/>
            <person name="Batzer M.A."/>
            <person name="Bustamante C.D."/>
            <person name="Eichler E.E."/>
            <person name="Hahn M.W."/>
            <person name="Hardison R.C."/>
            <person name="Makova K.D."/>
            <person name="Miller W."/>
            <person name="Milosavljevic A."/>
            <person name="Palermo R.E."/>
            <person name="Siepel A."/>
            <person name="Sikela J.M."/>
            <person name="Attaway T."/>
            <person name="Bell S."/>
            <person name="Bernard K.E."/>
            <person name="Buhay C.J."/>
            <person name="Chandrabose M.N."/>
            <person name="Dao M."/>
            <person name="Davis C."/>
            <person name="Delehaunty K.D."/>
            <person name="Ding Y."/>
            <person name="Dinh H.H."/>
            <person name="Dugan-Rocha S."/>
            <person name="Fulton L.A."/>
            <person name="Gabisi R.A."/>
            <person name="Garner T.T."/>
            <person name="Godfrey J."/>
            <person name="Hawes A.C."/>
            <person name="Hernandez J."/>
            <person name="Hines S."/>
            <person name="Holder M."/>
            <person name="Hume J."/>
            <person name="Jhangiani S.N."/>
            <person name="Joshi V."/>
            <person name="Khan Z.M."/>
            <person name="Kirkness E.F."/>
            <person name="Cree A."/>
            <person name="Fowler R.G."/>
            <person name="Lee S."/>
            <person name="Lewis L.R."/>
            <person name="Li Z."/>
            <person name="Liu Y.-S."/>
            <person name="Moore S.M."/>
            <person name="Muzny D."/>
            <person name="Nazareth L.V."/>
            <person name="Ngo D.N."/>
            <person name="Okwuonu G.O."/>
            <person name="Pai G."/>
            <person name="Parker D."/>
            <person name="Paul H.A."/>
            <person name="Pfannkoch C."/>
            <person name="Pohl C.S."/>
            <person name="Rogers Y.-H.C."/>
            <person name="Ruiz S.J."/>
            <person name="Sabo A."/>
            <person name="Santibanez J."/>
            <person name="Schneider B.W."/>
            <person name="Smith S.M."/>
            <person name="Sodergren E."/>
            <person name="Svatek A.F."/>
            <person name="Utterback T.R."/>
            <person name="Vattathil S."/>
            <person name="Warren W."/>
            <person name="White C.S."/>
            <person name="Chinwalla A.T."/>
            <person name="Feng Y."/>
            <person name="Halpern A.L."/>
            <person name="Hillier L.W."/>
            <person name="Huang X."/>
            <person name="Minx P."/>
            <person name="Nelson J.O."/>
            <person name="Pepin K.H."/>
            <person name="Qin X."/>
            <person name="Sutton G.G."/>
            <person name="Venter E."/>
            <person name="Walenz B.P."/>
            <person name="Wallis J.W."/>
            <person name="Worley K.C."/>
            <person name="Yang S.-P."/>
            <person name="Jones S.M."/>
            <person name="Marra M.A."/>
            <person name="Rocchi M."/>
            <person name="Schein J.E."/>
            <person name="Baertsch R."/>
            <person name="Clarke L."/>
            <person name="Csuros M."/>
            <person name="Glasscock J."/>
            <person name="Harris R.A."/>
            <person name="Havlak P."/>
            <person name="Jackson A.R."/>
            <person name="Jiang H."/>
            <person name="Liu Y."/>
            <person name="Messina D.N."/>
            <person name="Shen Y."/>
            <person name="Song H.X.-Z."/>
            <person name="Wylie T."/>
            <person name="Zhang L."/>
            <person name="Birney E."/>
            <person name="Han K."/>
            <person name="Konkel M.K."/>
            <person name="Lee J."/>
            <person name="Smit A.F.A."/>
            <person name="Ullmer B."/>
            <person name="Wang H."/>
            <person name="Xing J."/>
            <person name="Burhans R."/>
            <person name="Cheng Z."/>
            <person name="Karro J.E."/>
            <person name="Ma J."/>
            <person name="Raney B."/>
            <person name="She X."/>
            <person name="Cox M.J."/>
            <person name="Demuth J.P."/>
            <person name="Dumas L.J."/>
            <person name="Han S.-G."/>
            <person name="Hopkins J."/>
            <person name="Karimpour-Fard A."/>
            <person name="Kim Y.H."/>
            <person name="Pollack J.R."/>
            <person name="Vinar T."/>
            <person name="Addo-Quaye C."/>
            <person name="Degenhardt J."/>
            <person name="Denby A."/>
            <person name="Hubisz M.J."/>
            <person name="Indap A."/>
            <person name="Kosiol C."/>
            <person name="Lahn B.T."/>
            <person name="Lawson H.A."/>
            <person name="Marklein A."/>
            <person name="Nielsen R."/>
            <person name="Vallender E.J."/>
            <person name="Clark A.G."/>
            <person name="Ferguson B."/>
            <person name="Hernandez R.D."/>
            <person name="Hirani K."/>
            <person name="Kehrer-Sawatzki H."/>
            <person name="Kolb J."/>
            <person name="Patil S."/>
            <person name="Pu L.-L."/>
            <person name="Ren Y."/>
            <person name="Smith D.G."/>
            <person name="Wheeler D.A."/>
            <person name="Schenck I."/>
            <person name="Ball E.V."/>
            <person name="Chen R."/>
            <person name="Cooper D.N."/>
            <person name="Giardine B."/>
            <person name="Hsu F."/>
            <person name="Kent W.J."/>
            <person name="Lesk A."/>
            <person name="Nelson D.L."/>
            <person name="O'brien W.E."/>
            <person name="Pruefer K."/>
            <person name="Stenson P.D."/>
            <person name="Wallace J.C."/>
            <person name="Ke H."/>
            <person name="Liu X.-M."/>
            <person name="Wang P."/>
            <person name="Xiang A.P."/>
            <person name="Yang F."/>
            <person name="Barber G.P."/>
            <person name="Haussler D."/>
            <person name="Karolchik D."/>
            <person name="Kern A.D."/>
            <person name="Kuhn R.M."/>
            <person name="Smith K.E."/>
            <person name="Zwieg A.S."/>
        </authorList>
    </citation>
    <scope>NUCLEOTIDE SEQUENCE [LARGE SCALE GENOMIC DNA]</scope>
    <source>
        <strain evidence="15">17573</strain>
    </source>
</reference>
<dbReference type="Bgee" id="ENSMMUG00000019232">
    <property type="expression patterns" value="Expressed in cerebellar cortex and 22 other cell types or tissues"/>
</dbReference>
<feature type="region of interest" description="Disordered" evidence="13">
    <location>
        <begin position="137"/>
        <end position="161"/>
    </location>
</feature>
<dbReference type="InParanoid" id="F6QH85"/>
<dbReference type="GeneID" id="695650"/>
<dbReference type="GO" id="GO:0038203">
    <property type="term" value="P:TORC2 signaling"/>
    <property type="evidence" value="ECO:0007669"/>
    <property type="project" value="Ensembl"/>
</dbReference>
<evidence type="ECO:0000256" key="1">
    <source>
        <dbReference type="ARBA" id="ARBA00004496"/>
    </source>
</evidence>
<dbReference type="GO" id="GO:1902554">
    <property type="term" value="C:serine/threonine protein kinase complex"/>
    <property type="evidence" value="ECO:0007669"/>
    <property type="project" value="Ensembl"/>
</dbReference>
<dbReference type="InterPro" id="IPR011047">
    <property type="entry name" value="Quinoprotein_ADH-like_sf"/>
</dbReference>
<dbReference type="Ensembl" id="ENSMMUT00000027016.4">
    <property type="protein sequence ID" value="ENSMMUP00000025274.4"/>
    <property type="gene ID" value="ENSMMUG00000019232.4"/>
</dbReference>
<keyword evidence="6 11" id="KW-0853">WD repeat</keyword>
<dbReference type="PANTHER" id="PTHR19842">
    <property type="entry name" value="G BETA-LIKE PROTEIN GBL"/>
    <property type="match status" value="1"/>
</dbReference>